<evidence type="ECO:0000259" key="1">
    <source>
        <dbReference type="PROSITE" id="PS50837"/>
    </source>
</evidence>
<reference evidence="3 4" key="1">
    <citation type="submission" date="2016-10" db="EMBL/GenBank/DDBJ databases">
        <authorList>
            <person name="de Groot N.N."/>
        </authorList>
    </citation>
    <scope>NUCLEOTIDE SEQUENCE [LARGE SCALE GENOMIC DNA]</scope>
    <source>
        <strain evidence="3 4">JCM 10630</strain>
    </source>
</reference>
<evidence type="ECO:0000313" key="2">
    <source>
        <dbReference type="EMBL" id="MDX5992047.1"/>
    </source>
</evidence>
<dbReference type="InterPro" id="IPR027417">
    <property type="entry name" value="P-loop_NTPase"/>
</dbReference>
<protein>
    <submittedName>
        <fullName evidence="3">NACHT domain-containing protein</fullName>
    </submittedName>
</protein>
<evidence type="ECO:0000313" key="3">
    <source>
        <dbReference type="EMBL" id="SDD65105.1"/>
    </source>
</evidence>
<evidence type="ECO:0000313" key="5">
    <source>
        <dbReference type="Proteomes" id="UP001278050"/>
    </source>
</evidence>
<dbReference type="PANTHER" id="PTHR46312">
    <property type="entry name" value="NACHT DOMAIN-CONTAINING PROTEIN"/>
    <property type="match status" value="1"/>
</dbReference>
<evidence type="ECO:0000313" key="4">
    <source>
        <dbReference type="Proteomes" id="UP000182413"/>
    </source>
</evidence>
<gene>
    <name evidence="3" type="ORF">SAMN05216575_1011011</name>
    <name evidence="2" type="ORF">SIM71_08275</name>
</gene>
<dbReference type="OrthoDB" id="6064495at2"/>
<sequence>MTKNTLPSLGDTIGDLVKSLVPDIIGAGDKEYKKYQVKLESCFKRHITRTHSKYSKIKTLLYRDKPVSLQDHYVAGDFFIAGESHNGDDLLPDLLANKRNVIVGTAGSGKSVLLRKLAIEAISQPRGVIPVLVELRLLRTRDGDLRIGEYLFNTISDQDEGFSKDQLHTALKLGKILLLLDGFDEIDFQIREAYEEEVLELSNKYPQTPIVLSSRPDSIFNSWEEFYIYRALPLNQAQSIELISKIDYDAVVKERFIKELSEGLYDKHSDFLSNPLLLTMMLLTYEQLAEIPEKIHIFYEQAFDTLFHKHDALKYLYKRKSYSNLPVDDFKKVFSAFCLTTYYDRRMSFTQSEVLDYIQQAADLEDVSASANNIFNDLVKSVCILQKDGNYFTFSHRSFQEYFAAVFISRSNSIDTGKALDVIVRTSQSDNVIPLAWELNRERIETKWIHPRLRVIIRKCEKLMDEDKSIEFLSQFFESFAIPEKGHVGYGLSERKSKGYFLIYLYRLYRDESNKVFGWRAEGAQKAELEQWHSSLLEELKKAHPVEPEDDELDMRVPLAKVVRTPAILKLAHLDCEKHLRFFKMIEEQIYKKYNRREKALAKLILRGHP</sequence>
<feature type="domain" description="NACHT" evidence="1">
    <location>
        <begin position="98"/>
        <end position="218"/>
    </location>
</feature>
<reference evidence="2 5" key="2">
    <citation type="submission" date="2023-11" db="EMBL/GenBank/DDBJ databases">
        <title>MicrobeMod: A computational toolkit for identifying prokaryotic methylation and restriction-modification with nanopore sequencing.</title>
        <authorList>
            <person name="Crits-Christoph A."/>
            <person name="Kang S.C."/>
            <person name="Lee H."/>
            <person name="Ostrov N."/>
        </authorList>
    </citation>
    <scope>NUCLEOTIDE SEQUENCE [LARGE SCALE GENOMIC DNA]</scope>
    <source>
        <strain evidence="2 5">ATCC BAA-571</strain>
    </source>
</reference>
<dbReference type="Gene3D" id="3.40.50.300">
    <property type="entry name" value="P-loop containing nucleotide triphosphate hydrolases"/>
    <property type="match status" value="1"/>
</dbReference>
<name>A0A1G6WJ52_9GAMM</name>
<accession>A0A1G6WJ52</accession>
<dbReference type="Pfam" id="PF05729">
    <property type="entry name" value="NACHT"/>
    <property type="match status" value="1"/>
</dbReference>
<dbReference type="Proteomes" id="UP001278050">
    <property type="component" value="Unassembled WGS sequence"/>
</dbReference>
<dbReference type="InterPro" id="IPR007111">
    <property type="entry name" value="NACHT_NTPase"/>
</dbReference>
<dbReference type="EMBL" id="FNAE01000001">
    <property type="protein sequence ID" value="SDD65105.1"/>
    <property type="molecule type" value="Genomic_DNA"/>
</dbReference>
<keyword evidence="5" id="KW-1185">Reference proteome</keyword>
<dbReference type="EMBL" id="JAWXXP010000001">
    <property type="protein sequence ID" value="MDX5992047.1"/>
    <property type="molecule type" value="Genomic_DNA"/>
</dbReference>
<proteinExistence type="predicted"/>
<dbReference type="AlphaFoldDB" id="A0A1G6WJ52"/>
<dbReference type="RefSeq" id="WP_083366023.1">
    <property type="nucleotide sequence ID" value="NZ_CBCSET010000001.1"/>
</dbReference>
<dbReference type="Proteomes" id="UP000182413">
    <property type="component" value="Unassembled WGS sequence"/>
</dbReference>
<dbReference type="PROSITE" id="PS50837">
    <property type="entry name" value="NACHT"/>
    <property type="match status" value="1"/>
</dbReference>
<organism evidence="3 4">
    <name type="scientific">Ectopseudomonas alcaliphila</name>
    <dbReference type="NCBI Taxonomy" id="101564"/>
    <lineage>
        <taxon>Bacteria</taxon>
        <taxon>Pseudomonadati</taxon>
        <taxon>Pseudomonadota</taxon>
        <taxon>Gammaproteobacteria</taxon>
        <taxon>Pseudomonadales</taxon>
        <taxon>Pseudomonadaceae</taxon>
        <taxon>Ectopseudomonas</taxon>
    </lineage>
</organism>
<dbReference type="SUPFAM" id="SSF52540">
    <property type="entry name" value="P-loop containing nucleoside triphosphate hydrolases"/>
    <property type="match status" value="1"/>
</dbReference>
<dbReference type="PANTHER" id="PTHR46312:SF2">
    <property type="entry name" value="NUCLEOTIDE-BINDING OLIGOMERIZATION DOMAIN-CONTAINING PROTEIN 2-LIKE"/>
    <property type="match status" value="1"/>
</dbReference>